<evidence type="ECO:0000313" key="5">
    <source>
        <dbReference type="Proteomes" id="UP001218218"/>
    </source>
</evidence>
<dbReference type="GO" id="GO:0005737">
    <property type="term" value="C:cytoplasm"/>
    <property type="evidence" value="ECO:0007669"/>
    <property type="project" value="TreeGrafter"/>
</dbReference>
<gene>
    <name evidence="4" type="ORF">DFH08DRAFT_942778</name>
</gene>
<dbReference type="EC" id="2.5.1.18" evidence="1"/>
<evidence type="ECO:0000256" key="1">
    <source>
        <dbReference type="ARBA" id="ARBA00012452"/>
    </source>
</evidence>
<protein>
    <recommendedName>
        <fullName evidence="1">glutathione transferase</fullName>
        <ecNumber evidence="1">2.5.1.18</ecNumber>
    </recommendedName>
</protein>
<dbReference type="GO" id="GO:0004364">
    <property type="term" value="F:glutathione transferase activity"/>
    <property type="evidence" value="ECO:0007669"/>
    <property type="project" value="UniProtKB-EC"/>
</dbReference>
<comment type="caution">
    <text evidence="4">The sequence shown here is derived from an EMBL/GenBank/DDBJ whole genome shotgun (WGS) entry which is preliminary data.</text>
</comment>
<dbReference type="SFLD" id="SFLDS00019">
    <property type="entry name" value="Glutathione_Transferase_(cytos"/>
    <property type="match status" value="1"/>
</dbReference>
<dbReference type="PANTHER" id="PTHR43900:SF3">
    <property type="entry name" value="GLUTATHIONE S-TRANSFERASE RHO"/>
    <property type="match status" value="1"/>
</dbReference>
<dbReference type="InterPro" id="IPR004045">
    <property type="entry name" value="Glutathione_S-Trfase_N"/>
</dbReference>
<sequence>MVLKLFSASFPGAGGGIVALVLAEKQIPFQHVLVDLKAKEQKTPEFLAMNPFGQVPVIEDEGFILYESRVICRYLAEKYADQGTPLLPKGFKERALVEQATSVESADFHRAVSKVVREAVSKVNRGLPIDQSALDQGLVNLSAKLDVYSEVILSKHRFLAGNVGVDIMTSKGLNVARWWNELMSRPAWVKLKAEGIKGTELVQKYQELARNDLEPARMRTGANLSGTGANDLELAQIHLELVGTEELVVPICENNFREWTIDVQDGEHSAFVPWNGNH</sequence>
<evidence type="ECO:0000259" key="3">
    <source>
        <dbReference type="PROSITE" id="PS50404"/>
    </source>
</evidence>
<name>A0AAD6ZCS8_9AGAR</name>
<dbReference type="InterPro" id="IPR040079">
    <property type="entry name" value="Glutathione_S-Trfase"/>
</dbReference>
<evidence type="ECO:0000256" key="2">
    <source>
        <dbReference type="ARBA" id="ARBA00022679"/>
    </source>
</evidence>
<dbReference type="FunFam" id="3.40.30.10:FF:000039">
    <property type="entry name" value="Glutathione S-transferase domain"/>
    <property type="match status" value="1"/>
</dbReference>
<dbReference type="PANTHER" id="PTHR43900">
    <property type="entry name" value="GLUTATHIONE S-TRANSFERASE RHO"/>
    <property type="match status" value="1"/>
</dbReference>
<accession>A0AAD6ZCS8</accession>
<proteinExistence type="predicted"/>
<feature type="domain" description="GST N-terminal" evidence="3">
    <location>
        <begin position="1"/>
        <end position="83"/>
    </location>
</feature>
<dbReference type="SUPFAM" id="SSF52833">
    <property type="entry name" value="Thioredoxin-like"/>
    <property type="match status" value="1"/>
</dbReference>
<dbReference type="InterPro" id="IPR036249">
    <property type="entry name" value="Thioredoxin-like_sf"/>
</dbReference>
<dbReference type="SUPFAM" id="SSF47616">
    <property type="entry name" value="GST C-terminal domain-like"/>
    <property type="match status" value="1"/>
</dbReference>
<dbReference type="Proteomes" id="UP001218218">
    <property type="component" value="Unassembled WGS sequence"/>
</dbReference>
<dbReference type="GO" id="GO:0006749">
    <property type="term" value="P:glutathione metabolic process"/>
    <property type="evidence" value="ECO:0007669"/>
    <property type="project" value="TreeGrafter"/>
</dbReference>
<dbReference type="SFLD" id="SFLDG00358">
    <property type="entry name" value="Main_(cytGST)"/>
    <property type="match status" value="1"/>
</dbReference>
<dbReference type="PROSITE" id="PS50404">
    <property type="entry name" value="GST_NTER"/>
    <property type="match status" value="1"/>
</dbReference>
<dbReference type="Gene3D" id="1.20.1050.10">
    <property type="match status" value="1"/>
</dbReference>
<reference evidence="4" key="1">
    <citation type="submission" date="2023-03" db="EMBL/GenBank/DDBJ databases">
        <title>Massive genome expansion in bonnet fungi (Mycena s.s.) driven by repeated elements and novel gene families across ecological guilds.</title>
        <authorList>
            <consortium name="Lawrence Berkeley National Laboratory"/>
            <person name="Harder C.B."/>
            <person name="Miyauchi S."/>
            <person name="Viragh M."/>
            <person name="Kuo A."/>
            <person name="Thoen E."/>
            <person name="Andreopoulos B."/>
            <person name="Lu D."/>
            <person name="Skrede I."/>
            <person name="Drula E."/>
            <person name="Henrissat B."/>
            <person name="Morin E."/>
            <person name="Kohler A."/>
            <person name="Barry K."/>
            <person name="LaButti K."/>
            <person name="Morin E."/>
            <person name="Salamov A."/>
            <person name="Lipzen A."/>
            <person name="Mereny Z."/>
            <person name="Hegedus B."/>
            <person name="Baldrian P."/>
            <person name="Stursova M."/>
            <person name="Weitz H."/>
            <person name="Taylor A."/>
            <person name="Grigoriev I.V."/>
            <person name="Nagy L.G."/>
            <person name="Martin F."/>
            <person name="Kauserud H."/>
        </authorList>
    </citation>
    <scope>NUCLEOTIDE SEQUENCE</scope>
    <source>
        <strain evidence="4">CBHHK002</strain>
    </source>
</reference>
<evidence type="ECO:0000313" key="4">
    <source>
        <dbReference type="EMBL" id="KAJ7315690.1"/>
    </source>
</evidence>
<dbReference type="EMBL" id="JARIHO010000060">
    <property type="protein sequence ID" value="KAJ7315690.1"/>
    <property type="molecule type" value="Genomic_DNA"/>
</dbReference>
<dbReference type="Pfam" id="PF02798">
    <property type="entry name" value="GST_N"/>
    <property type="match status" value="1"/>
</dbReference>
<dbReference type="AlphaFoldDB" id="A0AAD6ZCS8"/>
<organism evidence="4 5">
    <name type="scientific">Mycena albidolilacea</name>
    <dbReference type="NCBI Taxonomy" id="1033008"/>
    <lineage>
        <taxon>Eukaryota</taxon>
        <taxon>Fungi</taxon>
        <taxon>Dikarya</taxon>
        <taxon>Basidiomycota</taxon>
        <taxon>Agaricomycotina</taxon>
        <taxon>Agaricomycetes</taxon>
        <taxon>Agaricomycetidae</taxon>
        <taxon>Agaricales</taxon>
        <taxon>Marasmiineae</taxon>
        <taxon>Mycenaceae</taxon>
        <taxon>Mycena</taxon>
    </lineage>
</organism>
<keyword evidence="5" id="KW-1185">Reference proteome</keyword>
<keyword evidence="2" id="KW-0808">Transferase</keyword>
<dbReference type="InterPro" id="IPR036282">
    <property type="entry name" value="Glutathione-S-Trfase_C_sf"/>
</dbReference>
<dbReference type="Gene3D" id="3.40.30.10">
    <property type="entry name" value="Glutaredoxin"/>
    <property type="match status" value="1"/>
</dbReference>
<dbReference type="GO" id="GO:0043295">
    <property type="term" value="F:glutathione binding"/>
    <property type="evidence" value="ECO:0007669"/>
    <property type="project" value="TreeGrafter"/>
</dbReference>